<evidence type="ECO:0000313" key="3">
    <source>
        <dbReference type="Proteomes" id="UP001178461"/>
    </source>
</evidence>
<accession>A0AA35QQD8</accession>
<organism evidence="2 3">
    <name type="scientific">Podarcis lilfordi</name>
    <name type="common">Lilford's wall lizard</name>
    <dbReference type="NCBI Taxonomy" id="74358"/>
    <lineage>
        <taxon>Eukaryota</taxon>
        <taxon>Metazoa</taxon>
        <taxon>Chordata</taxon>
        <taxon>Craniata</taxon>
        <taxon>Vertebrata</taxon>
        <taxon>Euteleostomi</taxon>
        <taxon>Lepidosauria</taxon>
        <taxon>Squamata</taxon>
        <taxon>Bifurcata</taxon>
        <taxon>Unidentata</taxon>
        <taxon>Episquamata</taxon>
        <taxon>Laterata</taxon>
        <taxon>Lacertibaenia</taxon>
        <taxon>Lacertidae</taxon>
        <taxon>Podarcis</taxon>
    </lineage>
</organism>
<sequence>MDKVKKELTESLGRSPYPPYPSSQGSESLPGTSKTSSGSKKYPPIKERGFYSDVLTPGALDLLGDVSAGPNVYRDLLKQSEHEDHTPKVTTFETPENIESILNAQQIGPTTEIIKETDFPLQSYKPKVQVPFEVIPGQCPRKIAIERLRRLYLSLDITQLLEMAGIDSNELMPRHQDPDNMPTIEQKNDPLFPVYLPLQIFDNEEYDCRTPEEWLLLGVEPESEDRKPIPGKALLPTDDELGHEDPKSRKLIYKWIDVGVLDYDEETKFYLVHKTNSLGLVRDAQGKRVLNGGMTEEGRAPLMPCQYWVPRVRLLFLAEDPRVLAERVISANDLRKKTQALLLYNLYVDCMPLDGMQTIEEKSLQRMKQMAMETSRLRKGSIILERLQLLGKEVSLDFERTMNKINFDRIVTSKPQTFYYVTLPEKEEEKVPQKGRIDVPEYPFNEQKETFSFISLLTRPEVIMALCQVRDECNKTAAMSLFHSTLTKYGRLEEFEQIQKQTFSQV</sequence>
<proteinExistence type="predicted"/>
<name>A0AA35QQD8_9SAUR</name>
<feature type="compositionally biased region" description="Low complexity" evidence="1">
    <location>
        <begin position="31"/>
        <end position="41"/>
    </location>
</feature>
<gene>
    <name evidence="2" type="ORF">PODLI_1B028735</name>
</gene>
<protein>
    <recommendedName>
        <fullName evidence="4">Dynein axonemal heavy chain 1</fullName>
    </recommendedName>
</protein>
<keyword evidence="3" id="KW-1185">Reference proteome</keyword>
<dbReference type="Proteomes" id="UP001178461">
    <property type="component" value="Unassembled WGS sequence"/>
</dbReference>
<dbReference type="EMBL" id="CANTUW010000152">
    <property type="protein sequence ID" value="CAI7935221.1"/>
    <property type="molecule type" value="Genomic_DNA"/>
</dbReference>
<evidence type="ECO:0000313" key="2">
    <source>
        <dbReference type="EMBL" id="CAI7935221.1"/>
    </source>
</evidence>
<feature type="region of interest" description="Disordered" evidence="1">
    <location>
        <begin position="1"/>
        <end position="46"/>
    </location>
</feature>
<evidence type="ECO:0008006" key="4">
    <source>
        <dbReference type="Google" id="ProtNLM"/>
    </source>
</evidence>
<evidence type="ECO:0000256" key="1">
    <source>
        <dbReference type="SAM" id="MobiDB-lite"/>
    </source>
</evidence>
<comment type="caution">
    <text evidence="2">The sequence shown here is derived from an EMBL/GenBank/DDBJ whole genome shotgun (WGS) entry which is preliminary data.</text>
</comment>
<reference evidence="2" key="1">
    <citation type="submission" date="2022-12" db="EMBL/GenBank/DDBJ databases">
        <authorList>
            <person name="Alioto T."/>
            <person name="Alioto T."/>
            <person name="Gomez Garrido J."/>
        </authorList>
    </citation>
    <scope>NUCLEOTIDE SEQUENCE</scope>
</reference>
<dbReference type="AlphaFoldDB" id="A0AA35QQD8"/>